<feature type="transmembrane region" description="Helical" evidence="9">
    <location>
        <begin position="496"/>
        <end position="514"/>
    </location>
</feature>
<accession>A0A9D1ECS7</accession>
<dbReference type="GO" id="GO:0007035">
    <property type="term" value="P:vacuolar acidification"/>
    <property type="evidence" value="ECO:0007669"/>
    <property type="project" value="TreeGrafter"/>
</dbReference>
<protein>
    <submittedName>
        <fullName evidence="10">ATPase</fullName>
    </submittedName>
</protein>
<dbReference type="GO" id="GO:0051117">
    <property type="term" value="F:ATPase binding"/>
    <property type="evidence" value="ECO:0007669"/>
    <property type="project" value="TreeGrafter"/>
</dbReference>
<gene>
    <name evidence="10" type="ORF">IAC96_02000</name>
</gene>
<feature type="transmembrane region" description="Helical" evidence="9">
    <location>
        <begin position="428"/>
        <end position="456"/>
    </location>
</feature>
<dbReference type="Gene3D" id="1.20.1460.20">
    <property type="match status" value="1"/>
</dbReference>
<evidence type="ECO:0000256" key="6">
    <source>
        <dbReference type="ARBA" id="ARBA00023065"/>
    </source>
</evidence>
<dbReference type="Proteomes" id="UP000824201">
    <property type="component" value="Unassembled WGS sequence"/>
</dbReference>
<dbReference type="EMBL" id="DVHN01000020">
    <property type="protein sequence ID" value="HIR87701.1"/>
    <property type="molecule type" value="Genomic_DNA"/>
</dbReference>
<keyword evidence="5 9" id="KW-1133">Transmembrane helix</keyword>
<comment type="caution">
    <text evidence="10">The sequence shown here is derived from an EMBL/GenBank/DDBJ whole genome shotgun (WGS) entry which is preliminary data.</text>
</comment>
<feature type="transmembrane region" description="Helical" evidence="9">
    <location>
        <begin position="346"/>
        <end position="377"/>
    </location>
</feature>
<feature type="transmembrane region" description="Helical" evidence="9">
    <location>
        <begin position="384"/>
        <end position="408"/>
    </location>
</feature>
<evidence type="ECO:0000256" key="3">
    <source>
        <dbReference type="ARBA" id="ARBA00022448"/>
    </source>
</evidence>
<keyword evidence="3" id="KW-0813">Transport</keyword>
<reference evidence="10" key="2">
    <citation type="journal article" date="2021" name="PeerJ">
        <title>Extensive microbial diversity within the chicken gut microbiome revealed by metagenomics and culture.</title>
        <authorList>
            <person name="Gilroy R."/>
            <person name="Ravi A."/>
            <person name="Getino M."/>
            <person name="Pursley I."/>
            <person name="Horton D.L."/>
            <person name="Alikhan N.F."/>
            <person name="Baker D."/>
            <person name="Gharbi K."/>
            <person name="Hall N."/>
            <person name="Watson M."/>
            <person name="Adriaenssens E.M."/>
            <person name="Foster-Nyarko E."/>
            <person name="Jarju S."/>
            <person name="Secka A."/>
            <person name="Antonio M."/>
            <person name="Oren A."/>
            <person name="Chaudhuri R.R."/>
            <person name="La Ragione R."/>
            <person name="Hildebrand F."/>
            <person name="Pallen M.J."/>
        </authorList>
    </citation>
    <scope>NUCLEOTIDE SEQUENCE</scope>
    <source>
        <strain evidence="10">ChiW13-3771</strain>
    </source>
</reference>
<keyword evidence="4 9" id="KW-0812">Transmembrane</keyword>
<feature type="transmembrane region" description="Helical" evidence="9">
    <location>
        <begin position="559"/>
        <end position="582"/>
    </location>
</feature>
<dbReference type="PANTHER" id="PTHR11629:SF63">
    <property type="entry name" value="V-TYPE PROTON ATPASE SUBUNIT A"/>
    <property type="match status" value="1"/>
</dbReference>
<feature type="transmembrane region" description="Helical" evidence="9">
    <location>
        <begin position="589"/>
        <end position="612"/>
    </location>
</feature>
<feature type="coiled-coil region" evidence="8">
    <location>
        <begin position="215"/>
        <end position="242"/>
    </location>
</feature>
<proteinExistence type="inferred from homology"/>
<keyword evidence="7 9" id="KW-0472">Membrane</keyword>
<evidence type="ECO:0000313" key="10">
    <source>
        <dbReference type="EMBL" id="HIR87701.1"/>
    </source>
</evidence>
<dbReference type="AlphaFoldDB" id="A0A9D1ECS7"/>
<dbReference type="Gene3D" id="3.30.70.2750">
    <property type="match status" value="1"/>
</dbReference>
<dbReference type="GO" id="GO:0046961">
    <property type="term" value="F:proton-transporting ATPase activity, rotational mechanism"/>
    <property type="evidence" value="ECO:0007669"/>
    <property type="project" value="InterPro"/>
</dbReference>
<reference evidence="10" key="1">
    <citation type="submission" date="2020-10" db="EMBL/GenBank/DDBJ databases">
        <authorList>
            <person name="Gilroy R."/>
        </authorList>
    </citation>
    <scope>NUCLEOTIDE SEQUENCE</scope>
    <source>
        <strain evidence="10">ChiW13-3771</strain>
    </source>
</reference>
<dbReference type="Pfam" id="PF01496">
    <property type="entry name" value="V_ATPase_I"/>
    <property type="match status" value="1"/>
</dbReference>
<comment type="similarity">
    <text evidence="2">Belongs to the V-ATPase 116 kDa subunit family.</text>
</comment>
<evidence type="ECO:0000256" key="7">
    <source>
        <dbReference type="ARBA" id="ARBA00023136"/>
    </source>
</evidence>
<sequence>MVEKMQFLSLTGPKEDIDRVIDQYLSKYEIHLENALSELQSVADLNPFLSINPYKTTFQHAEELIRLIDVSNLHADPSISLEEAIAVIEDFDQQMDSFRETDIVLEQQRTQLQSSLDLITPFTNLDFDISTILHFKTVKFRFGKISKEYITKFETYVYENLNSIFYKCHDDGNYIWGLYFVLGSESAKIDAVYKSMHFEQIYIPDEYHGTPLSEVRSLQTQIKEINKRIQDHTQKKQNLLLEHAHEIYSAYKKLESQIRNFDVRKLAACTNKRDTFYILCGWMTAKDAKRFSKELENDPYVYCILEEEHNGSTPPTKLKNPKPLRPFEMFIKMYGLPSYNEFDPTVFVALTYAFIFGWMFGDVGQGLCLAVGGFALYAWKKINLAAIIGYAGIFSTIFGFLFGSIFGFEDIIEPLWIRPVSQMSTLPFIGKLNTVFIVAIGFGMALILLTMVIHIINGIRSKDLEAACFDTNGLAGLVFYASAVSVIVLFMKGHTLPGGAVLLLMFGIPLLLIAFKEPITRKLLKTKAQEQTGVVMTIVQAFFELFEVLLSYFSNTLSFVRIGAFAVSHAAMMEVVLMLAGAEAGNPNWIIIVFGNIFVCAMEGLIVGIQVLRLEYYELFSRFYKGNGREFKPFLKHE</sequence>
<evidence type="ECO:0000256" key="9">
    <source>
        <dbReference type="SAM" id="Phobius"/>
    </source>
</evidence>
<evidence type="ECO:0000256" key="8">
    <source>
        <dbReference type="SAM" id="Coils"/>
    </source>
</evidence>
<dbReference type="GO" id="GO:0033179">
    <property type="term" value="C:proton-transporting V-type ATPase, V0 domain"/>
    <property type="evidence" value="ECO:0007669"/>
    <property type="project" value="InterPro"/>
</dbReference>
<dbReference type="InterPro" id="IPR002490">
    <property type="entry name" value="V-ATPase_116kDa_su"/>
</dbReference>
<evidence type="ECO:0000313" key="11">
    <source>
        <dbReference type="Proteomes" id="UP000824201"/>
    </source>
</evidence>
<evidence type="ECO:0000256" key="2">
    <source>
        <dbReference type="ARBA" id="ARBA00009904"/>
    </source>
</evidence>
<comment type="subcellular location">
    <subcellularLocation>
        <location evidence="1">Membrane</location>
        <topology evidence="1">Multi-pass membrane protein</topology>
    </subcellularLocation>
</comment>
<evidence type="ECO:0000256" key="4">
    <source>
        <dbReference type="ARBA" id="ARBA00022692"/>
    </source>
</evidence>
<keyword evidence="8" id="KW-0175">Coiled coil</keyword>
<dbReference type="PANTHER" id="PTHR11629">
    <property type="entry name" value="VACUOLAR PROTON ATPASES"/>
    <property type="match status" value="1"/>
</dbReference>
<dbReference type="Gene3D" id="3.30.70.2170">
    <property type="match status" value="1"/>
</dbReference>
<feature type="transmembrane region" description="Helical" evidence="9">
    <location>
        <begin position="468"/>
        <end position="490"/>
    </location>
</feature>
<evidence type="ECO:0000256" key="1">
    <source>
        <dbReference type="ARBA" id="ARBA00004141"/>
    </source>
</evidence>
<keyword evidence="6" id="KW-0406">Ion transport</keyword>
<evidence type="ECO:0000256" key="5">
    <source>
        <dbReference type="ARBA" id="ARBA00022989"/>
    </source>
</evidence>
<dbReference type="GO" id="GO:0016471">
    <property type="term" value="C:vacuolar proton-transporting V-type ATPase complex"/>
    <property type="evidence" value="ECO:0007669"/>
    <property type="project" value="TreeGrafter"/>
</dbReference>
<name>A0A9D1ECS7_9FIRM</name>
<organism evidence="10 11">
    <name type="scientific">Candidatus Fimimorpha faecalis</name>
    <dbReference type="NCBI Taxonomy" id="2840824"/>
    <lineage>
        <taxon>Bacteria</taxon>
        <taxon>Bacillati</taxon>
        <taxon>Bacillota</taxon>
        <taxon>Clostridia</taxon>
        <taxon>Eubacteriales</taxon>
        <taxon>Candidatus Fimimorpha</taxon>
    </lineage>
</organism>